<keyword evidence="2 6" id="KW-0812">Transmembrane</keyword>
<feature type="transmembrane region" description="Helical" evidence="6">
    <location>
        <begin position="159"/>
        <end position="179"/>
    </location>
</feature>
<proteinExistence type="predicted"/>
<keyword evidence="3 6" id="KW-0256">Endoplasmic reticulum</keyword>
<evidence type="ECO:0000256" key="5">
    <source>
        <dbReference type="ARBA" id="ARBA00023136"/>
    </source>
</evidence>
<evidence type="ECO:0000256" key="4">
    <source>
        <dbReference type="ARBA" id="ARBA00022989"/>
    </source>
</evidence>
<evidence type="ECO:0000256" key="2">
    <source>
        <dbReference type="ARBA" id="ARBA00022692"/>
    </source>
</evidence>
<dbReference type="InterPro" id="IPR003388">
    <property type="entry name" value="Reticulon"/>
</dbReference>
<sequence length="308" mass="32069">MSSDSYAAVPPVSSDSFAASQGSSAGSTPITSISPCALLTWQDPVATGKVFGALIGALILFKVNVAPLVFHGLYIGLLVAAAAEYAGKLLTGQGFVTKYLGNRPKSHSQTFRKQVLPAVGDVAGALEAYVHKVAFAQDIESTLKAAGVSYILYKLTSWFSVYSLLIVTVLLAFSFPPFYQANKKEIDAAVAQYTKIVKDKTSEYTALAHKKAAPHLETLSKKSGPLGSFIQSKFPTRTAGSTVNSPAAATTAPVSTSATTKPVVEPATGVSTGSSFPLVPQSAPSGVSEIIEDGQAHATKTHAQLSDL</sequence>
<keyword evidence="4 6" id="KW-1133">Transmembrane helix</keyword>
<dbReference type="AlphaFoldDB" id="A0A1L0D1Y5"/>
<evidence type="ECO:0000313" key="9">
    <source>
        <dbReference type="EMBL" id="SGZ50468.1"/>
    </source>
</evidence>
<evidence type="ECO:0000256" key="1">
    <source>
        <dbReference type="ARBA" id="ARBA00004477"/>
    </source>
</evidence>
<feature type="domain" description="Reticulon" evidence="8">
    <location>
        <begin position="35"/>
        <end position="224"/>
    </location>
</feature>
<dbReference type="PANTHER" id="PTHR10994:SF193">
    <property type="entry name" value="RETICULON-LIKE PROTEIN"/>
    <property type="match status" value="1"/>
</dbReference>
<feature type="region of interest" description="Disordered" evidence="7">
    <location>
        <begin position="237"/>
        <end position="260"/>
    </location>
</feature>
<feature type="compositionally biased region" description="Low complexity" evidence="7">
    <location>
        <begin position="241"/>
        <end position="260"/>
    </location>
</feature>
<reference evidence="9 10" key="1">
    <citation type="submission" date="2016-10" db="EMBL/GenBank/DDBJ databases">
        <authorList>
            <person name="de Groot N.N."/>
        </authorList>
    </citation>
    <scope>NUCLEOTIDE SEQUENCE [LARGE SCALE GENOMIC DNA]</scope>
    <source>
        <strain evidence="9 10">PYCC 4715</strain>
    </source>
</reference>
<keyword evidence="5 6" id="KW-0472">Membrane</keyword>
<dbReference type="PROSITE" id="PS50845">
    <property type="entry name" value="RETICULON"/>
    <property type="match status" value="1"/>
</dbReference>
<comment type="subcellular location">
    <subcellularLocation>
        <location evidence="1 6">Endoplasmic reticulum membrane</location>
        <topology evidence="1 6">Multi-pass membrane protein</topology>
    </subcellularLocation>
</comment>
<dbReference type="PANTHER" id="PTHR10994">
    <property type="entry name" value="RETICULON"/>
    <property type="match status" value="1"/>
</dbReference>
<feature type="transmembrane region" description="Helical" evidence="6">
    <location>
        <begin position="68"/>
        <end position="87"/>
    </location>
</feature>
<dbReference type="GO" id="GO:0009617">
    <property type="term" value="P:response to bacterium"/>
    <property type="evidence" value="ECO:0007669"/>
    <property type="project" value="InterPro"/>
</dbReference>
<evidence type="ECO:0000256" key="7">
    <source>
        <dbReference type="SAM" id="MobiDB-lite"/>
    </source>
</evidence>
<dbReference type="InterPro" id="IPR045064">
    <property type="entry name" value="Reticulon-like"/>
</dbReference>
<evidence type="ECO:0000313" key="10">
    <source>
        <dbReference type="Proteomes" id="UP000182259"/>
    </source>
</evidence>
<gene>
    <name evidence="9" type="ORF">SAMEA4029009_CIC11G00000004523</name>
</gene>
<feature type="transmembrane region" description="Helical" evidence="6">
    <location>
        <begin position="44"/>
        <end position="61"/>
    </location>
</feature>
<name>A0A1L0D1Y5_9ASCO</name>
<evidence type="ECO:0000259" key="8">
    <source>
        <dbReference type="PROSITE" id="PS50845"/>
    </source>
</evidence>
<dbReference type="Pfam" id="PF02453">
    <property type="entry name" value="Reticulon"/>
    <property type="match status" value="1"/>
</dbReference>
<evidence type="ECO:0000256" key="6">
    <source>
        <dbReference type="RuleBase" id="RU363132"/>
    </source>
</evidence>
<protein>
    <recommendedName>
        <fullName evidence="6">Reticulon-like protein</fullName>
    </recommendedName>
</protein>
<accession>A0A1L0D1Y5</accession>
<organism evidence="9 10">
    <name type="scientific">Sungouiella intermedia</name>
    <dbReference type="NCBI Taxonomy" id="45354"/>
    <lineage>
        <taxon>Eukaryota</taxon>
        <taxon>Fungi</taxon>
        <taxon>Dikarya</taxon>
        <taxon>Ascomycota</taxon>
        <taxon>Saccharomycotina</taxon>
        <taxon>Pichiomycetes</taxon>
        <taxon>Metschnikowiaceae</taxon>
        <taxon>Sungouiella</taxon>
    </lineage>
</organism>
<dbReference type="GO" id="GO:0005789">
    <property type="term" value="C:endoplasmic reticulum membrane"/>
    <property type="evidence" value="ECO:0007669"/>
    <property type="project" value="UniProtKB-SubCell"/>
</dbReference>
<dbReference type="EMBL" id="LT635764">
    <property type="protein sequence ID" value="SGZ50468.1"/>
    <property type="molecule type" value="Genomic_DNA"/>
</dbReference>
<evidence type="ECO:0000256" key="3">
    <source>
        <dbReference type="ARBA" id="ARBA00022824"/>
    </source>
</evidence>
<dbReference type="Proteomes" id="UP000182259">
    <property type="component" value="Chromosome I"/>
</dbReference>